<evidence type="ECO:0000256" key="7">
    <source>
        <dbReference type="ARBA" id="ARBA00023125"/>
    </source>
</evidence>
<dbReference type="PROSITE" id="PS00717">
    <property type="entry name" value="SIGMA54_1"/>
    <property type="match status" value="1"/>
</dbReference>
<evidence type="ECO:0000256" key="8">
    <source>
        <dbReference type="ARBA" id="ARBA00023163"/>
    </source>
</evidence>
<keyword evidence="8" id="KW-0804">Transcription</keyword>
<dbReference type="InterPro" id="IPR000394">
    <property type="entry name" value="RNA_pol_sigma_54"/>
</dbReference>
<keyword evidence="6" id="KW-0731">Sigma factor</keyword>
<dbReference type="PROSITE" id="PS00718">
    <property type="entry name" value="SIGMA54_2"/>
    <property type="match status" value="1"/>
</dbReference>
<evidence type="ECO:0000256" key="3">
    <source>
        <dbReference type="ARBA" id="ARBA00022679"/>
    </source>
</evidence>
<evidence type="ECO:0000259" key="10">
    <source>
        <dbReference type="Pfam" id="PF04963"/>
    </source>
</evidence>
<accession>A0A350H832</accession>
<keyword evidence="4" id="KW-0548">Nucleotidyltransferase</keyword>
<comment type="similarity">
    <text evidence="1">Belongs to the sigma-54 factor family.</text>
</comment>
<dbReference type="InterPro" id="IPR007046">
    <property type="entry name" value="RNA_pol_sigma_54_core-bd"/>
</dbReference>
<dbReference type="Gene3D" id="1.10.10.1330">
    <property type="entry name" value="RNA polymerase sigma-54 factor, core-binding domain"/>
    <property type="match status" value="1"/>
</dbReference>
<comment type="caution">
    <text evidence="11">The sequence shown here is derived from an EMBL/GenBank/DDBJ whole genome shotgun (WGS) entry which is preliminary data.</text>
</comment>
<dbReference type="PIRSF" id="PIRSF000774">
    <property type="entry name" value="RpoN"/>
    <property type="match status" value="1"/>
</dbReference>
<dbReference type="EMBL" id="DMZY01000025">
    <property type="protein sequence ID" value="HAV91698.1"/>
    <property type="molecule type" value="Genomic_DNA"/>
</dbReference>
<evidence type="ECO:0000313" key="11">
    <source>
        <dbReference type="EMBL" id="HAV91698.1"/>
    </source>
</evidence>
<dbReference type="Pfam" id="PF04963">
    <property type="entry name" value="Sigma54_CBD"/>
    <property type="match status" value="1"/>
</dbReference>
<dbReference type="InterPro" id="IPR038709">
    <property type="entry name" value="RpoN_core-bd_sf"/>
</dbReference>
<keyword evidence="2" id="KW-0240">DNA-directed RNA polymerase</keyword>
<dbReference type="PRINTS" id="PR00045">
    <property type="entry name" value="SIGMA54FCT"/>
</dbReference>
<dbReference type="Proteomes" id="UP000264062">
    <property type="component" value="Unassembled WGS sequence"/>
</dbReference>
<keyword evidence="7" id="KW-0238">DNA-binding</keyword>
<feature type="domain" description="RNA polymerase sigma factor 54 core-binding" evidence="10">
    <location>
        <begin position="48"/>
        <end position="233"/>
    </location>
</feature>
<dbReference type="GO" id="GO:0003677">
    <property type="term" value="F:DNA binding"/>
    <property type="evidence" value="ECO:0007669"/>
    <property type="project" value="UniProtKB-KW"/>
</dbReference>
<evidence type="ECO:0000259" key="9">
    <source>
        <dbReference type="Pfam" id="PF04552"/>
    </source>
</evidence>
<dbReference type="GO" id="GO:0006352">
    <property type="term" value="P:DNA-templated transcription initiation"/>
    <property type="evidence" value="ECO:0007669"/>
    <property type="project" value="InterPro"/>
</dbReference>
<reference evidence="11 12" key="1">
    <citation type="journal article" date="2018" name="Nat. Biotechnol.">
        <title>A standardized bacterial taxonomy based on genome phylogeny substantially revises the tree of life.</title>
        <authorList>
            <person name="Parks D.H."/>
            <person name="Chuvochina M."/>
            <person name="Waite D.W."/>
            <person name="Rinke C."/>
            <person name="Skarshewski A."/>
            <person name="Chaumeil P.A."/>
            <person name="Hugenholtz P."/>
        </authorList>
    </citation>
    <scope>NUCLEOTIDE SEQUENCE [LARGE SCALE GENOMIC DNA]</scope>
    <source>
        <strain evidence="11">UBA9956</strain>
    </source>
</reference>
<dbReference type="AlphaFoldDB" id="A0A350H832"/>
<sequence>MEDVKDDEPELPHEQEIDYDYFFHDEWKSSGYDFAKKSEEDDDFSFVEIYSQPKTLRDHLMTQVHLTFNTVEEIEIGEFITDSLSDEGLLEVSFADIVEGIKRTEESIEHVLAKYRLFDPIGIGSRDVRECLMTQLEYQNKTETVEYMLLKDFFEEFMTNKIYKIVAKVKISEAKLEKAIDEIKKLNPKPSNGEWGKNGDYIIPDMIIERKNDDFVCAINMTQFPEVHLNRKYVEMLKDKEHIKKEEEKFLKQRLNSAIFMLEGIHKRNRTLMRITERIIMMQKDFLNFGISTLKPMILADIADYVGMHESTISRALENKYVDTPQGVFPYKFFFSRSIKTDMGDTSSTNVKDLVKQIVDTGSPSKPFTDAQIADILKEKYSITIARRTVAKYREQCNILPTVKRKKYFKEVK</sequence>
<dbReference type="PANTHER" id="PTHR32248">
    <property type="entry name" value="RNA POLYMERASE SIGMA-54 FACTOR"/>
    <property type="match status" value="1"/>
</dbReference>
<gene>
    <name evidence="11" type="primary">rpoN</name>
    <name evidence="11" type="ORF">DCW38_00735</name>
</gene>
<organism evidence="11 12">
    <name type="scientific">candidate division WOR-3 bacterium</name>
    <dbReference type="NCBI Taxonomy" id="2052148"/>
    <lineage>
        <taxon>Bacteria</taxon>
        <taxon>Bacteria division WOR-3</taxon>
    </lineage>
</organism>
<dbReference type="GO" id="GO:0000428">
    <property type="term" value="C:DNA-directed RNA polymerase complex"/>
    <property type="evidence" value="ECO:0007669"/>
    <property type="project" value="UniProtKB-KW"/>
</dbReference>
<dbReference type="GO" id="GO:0001216">
    <property type="term" value="F:DNA-binding transcription activator activity"/>
    <property type="evidence" value="ECO:0007669"/>
    <property type="project" value="InterPro"/>
</dbReference>
<dbReference type="Pfam" id="PF04552">
    <property type="entry name" value="Sigma54_DBD"/>
    <property type="match status" value="1"/>
</dbReference>
<feature type="domain" description="RNA polymerase sigma factor 54 DNA-binding" evidence="9">
    <location>
        <begin position="249"/>
        <end position="407"/>
    </location>
</feature>
<evidence type="ECO:0000313" key="12">
    <source>
        <dbReference type="Proteomes" id="UP000264062"/>
    </source>
</evidence>
<protein>
    <submittedName>
        <fullName evidence="11">RNA polymerase sigma-54 factor</fullName>
    </submittedName>
</protein>
<evidence type="ECO:0000256" key="6">
    <source>
        <dbReference type="ARBA" id="ARBA00023082"/>
    </source>
</evidence>
<dbReference type="GO" id="GO:0016987">
    <property type="term" value="F:sigma factor activity"/>
    <property type="evidence" value="ECO:0007669"/>
    <property type="project" value="UniProtKB-KW"/>
</dbReference>
<evidence type="ECO:0000256" key="1">
    <source>
        <dbReference type="ARBA" id="ARBA00008798"/>
    </source>
</evidence>
<name>A0A350H832_UNCW3</name>
<dbReference type="PANTHER" id="PTHR32248:SF4">
    <property type="entry name" value="RNA POLYMERASE SIGMA-54 FACTOR"/>
    <property type="match status" value="1"/>
</dbReference>
<dbReference type="GO" id="GO:0016779">
    <property type="term" value="F:nucleotidyltransferase activity"/>
    <property type="evidence" value="ECO:0007669"/>
    <property type="project" value="UniProtKB-KW"/>
</dbReference>
<dbReference type="Gene3D" id="1.10.10.60">
    <property type="entry name" value="Homeodomain-like"/>
    <property type="match status" value="1"/>
</dbReference>
<evidence type="ECO:0000256" key="4">
    <source>
        <dbReference type="ARBA" id="ARBA00022695"/>
    </source>
</evidence>
<dbReference type="NCBIfam" id="TIGR02395">
    <property type="entry name" value="rpoN_sigma"/>
    <property type="match status" value="1"/>
</dbReference>
<proteinExistence type="inferred from homology"/>
<keyword evidence="5" id="KW-0805">Transcription regulation</keyword>
<dbReference type="PROSITE" id="PS50044">
    <property type="entry name" value="SIGMA54_3"/>
    <property type="match status" value="1"/>
</dbReference>
<keyword evidence="3" id="KW-0808">Transferase</keyword>
<dbReference type="InterPro" id="IPR007634">
    <property type="entry name" value="RNA_pol_sigma_54_DNA-bd"/>
</dbReference>
<evidence type="ECO:0000256" key="5">
    <source>
        <dbReference type="ARBA" id="ARBA00023015"/>
    </source>
</evidence>
<evidence type="ECO:0000256" key="2">
    <source>
        <dbReference type="ARBA" id="ARBA00022478"/>
    </source>
</evidence>